<evidence type="ECO:0000313" key="2">
    <source>
        <dbReference type="EMBL" id="KAK3399433.1"/>
    </source>
</evidence>
<protein>
    <submittedName>
        <fullName evidence="2">Uncharacterized protein</fullName>
    </submittedName>
</protein>
<feature type="region of interest" description="Disordered" evidence="1">
    <location>
        <begin position="246"/>
        <end position="266"/>
    </location>
</feature>
<name>A0AAE0PGA7_SORBR</name>
<reference evidence="2" key="2">
    <citation type="submission" date="2023-07" db="EMBL/GenBank/DDBJ databases">
        <authorList>
            <consortium name="Lawrence Berkeley National Laboratory"/>
            <person name="Haridas S."/>
            <person name="Hensen N."/>
            <person name="Bonometti L."/>
            <person name="Westerberg I."/>
            <person name="Brannstrom I.O."/>
            <person name="Guillou S."/>
            <person name="Cros-Aarteil S."/>
            <person name="Calhoun S."/>
            <person name="Kuo A."/>
            <person name="Mondo S."/>
            <person name="Pangilinan J."/>
            <person name="Riley R."/>
            <person name="LaButti K."/>
            <person name="Andreopoulos B."/>
            <person name="Lipzen A."/>
            <person name="Chen C."/>
            <person name="Yanf M."/>
            <person name="Daum C."/>
            <person name="Ng V."/>
            <person name="Clum A."/>
            <person name="Steindorff A."/>
            <person name="Ohm R."/>
            <person name="Martin F."/>
            <person name="Silar P."/>
            <person name="Natvig D."/>
            <person name="Lalanne C."/>
            <person name="Gautier V."/>
            <person name="Ament-velasquez S.L."/>
            <person name="Kruys A."/>
            <person name="Hutchinson M.I."/>
            <person name="Powell A.J."/>
            <person name="Barry K."/>
            <person name="Miller A.N."/>
            <person name="Grigoriev I.V."/>
            <person name="Debuchy R."/>
            <person name="Gladieux P."/>
            <person name="Thoren M.H."/>
            <person name="Johannesson H."/>
        </authorList>
    </citation>
    <scope>NUCLEOTIDE SEQUENCE</scope>
    <source>
        <strain evidence="2">FGSC 1904</strain>
    </source>
</reference>
<reference evidence="2" key="1">
    <citation type="journal article" date="2023" name="Mol. Phylogenet. Evol.">
        <title>Genome-scale phylogeny and comparative genomics of the fungal order Sordariales.</title>
        <authorList>
            <person name="Hensen N."/>
            <person name="Bonometti L."/>
            <person name="Westerberg I."/>
            <person name="Brannstrom I.O."/>
            <person name="Guillou S."/>
            <person name="Cros-Aarteil S."/>
            <person name="Calhoun S."/>
            <person name="Haridas S."/>
            <person name="Kuo A."/>
            <person name="Mondo S."/>
            <person name="Pangilinan J."/>
            <person name="Riley R."/>
            <person name="LaButti K."/>
            <person name="Andreopoulos B."/>
            <person name="Lipzen A."/>
            <person name="Chen C."/>
            <person name="Yan M."/>
            <person name="Daum C."/>
            <person name="Ng V."/>
            <person name="Clum A."/>
            <person name="Steindorff A."/>
            <person name="Ohm R.A."/>
            <person name="Martin F."/>
            <person name="Silar P."/>
            <person name="Natvig D.O."/>
            <person name="Lalanne C."/>
            <person name="Gautier V."/>
            <person name="Ament-Velasquez S.L."/>
            <person name="Kruys A."/>
            <person name="Hutchinson M.I."/>
            <person name="Powell A.J."/>
            <person name="Barry K."/>
            <person name="Miller A.N."/>
            <person name="Grigoriev I.V."/>
            <person name="Debuchy R."/>
            <person name="Gladieux P."/>
            <person name="Hiltunen Thoren M."/>
            <person name="Johannesson H."/>
        </authorList>
    </citation>
    <scope>NUCLEOTIDE SEQUENCE</scope>
    <source>
        <strain evidence="2">FGSC 1904</strain>
    </source>
</reference>
<dbReference type="EMBL" id="JAUTDP010000005">
    <property type="protein sequence ID" value="KAK3399433.1"/>
    <property type="molecule type" value="Genomic_DNA"/>
</dbReference>
<sequence length="336" mass="36726">MSSLDNGLASTEAGLPQAYGSGTKRQHDDLDEADETESSPTHKKQRVVDNTFEDIWNFDNLDDPAFFLGPCNLNIPELNNGQFVVGSDGMEIPYTLDLQPHNYPDPDDVNTNTNSIYDAAADNLVLAPEPAIDLPEQLQSLNTGGGEGYDWPPPNWDGVLHHPIWDYIVDPMLEAQSFGPDTVFVDENGVPCFTDSSPVPPQETAAAPEDAKVQAEQTGEIGALDEAQFNPDLYLSSYLASYTNSSDGQKTKASSLTSSDSAPFDVEEDQNPLFGQMSFQEMFYDASFQPETWAVQAEFHSVETGNLPVNGAANNYPLQYLEPSACHDGDQTQVEE</sequence>
<feature type="non-terminal residue" evidence="2">
    <location>
        <position position="336"/>
    </location>
</feature>
<gene>
    <name evidence="2" type="ORF">B0T20DRAFT_338853</name>
</gene>
<evidence type="ECO:0000313" key="3">
    <source>
        <dbReference type="Proteomes" id="UP001281003"/>
    </source>
</evidence>
<accession>A0AAE0PGA7</accession>
<dbReference type="Proteomes" id="UP001281003">
    <property type="component" value="Unassembled WGS sequence"/>
</dbReference>
<evidence type="ECO:0000256" key="1">
    <source>
        <dbReference type="SAM" id="MobiDB-lite"/>
    </source>
</evidence>
<feature type="compositionally biased region" description="Polar residues" evidence="1">
    <location>
        <begin position="246"/>
        <end position="261"/>
    </location>
</feature>
<comment type="caution">
    <text evidence="2">The sequence shown here is derived from an EMBL/GenBank/DDBJ whole genome shotgun (WGS) entry which is preliminary data.</text>
</comment>
<keyword evidence="3" id="KW-1185">Reference proteome</keyword>
<organism evidence="2 3">
    <name type="scientific">Sordaria brevicollis</name>
    <dbReference type="NCBI Taxonomy" id="83679"/>
    <lineage>
        <taxon>Eukaryota</taxon>
        <taxon>Fungi</taxon>
        <taxon>Dikarya</taxon>
        <taxon>Ascomycota</taxon>
        <taxon>Pezizomycotina</taxon>
        <taxon>Sordariomycetes</taxon>
        <taxon>Sordariomycetidae</taxon>
        <taxon>Sordariales</taxon>
        <taxon>Sordariaceae</taxon>
        <taxon>Sordaria</taxon>
    </lineage>
</organism>
<proteinExistence type="predicted"/>
<dbReference type="AlphaFoldDB" id="A0AAE0PGA7"/>
<feature type="region of interest" description="Disordered" evidence="1">
    <location>
        <begin position="1"/>
        <end position="46"/>
    </location>
</feature>